<keyword evidence="3" id="KW-0812">Transmembrane</keyword>
<keyword evidence="3" id="KW-1133">Transmembrane helix</keyword>
<evidence type="ECO:0000313" key="6">
    <source>
        <dbReference type="Proteomes" id="UP001157418"/>
    </source>
</evidence>
<evidence type="ECO:0000259" key="4">
    <source>
        <dbReference type="Pfam" id="PF13962"/>
    </source>
</evidence>
<dbReference type="SUPFAM" id="SSF48403">
    <property type="entry name" value="Ankyrin repeat"/>
    <property type="match status" value="1"/>
</dbReference>
<feature type="transmembrane region" description="Helical" evidence="3">
    <location>
        <begin position="674"/>
        <end position="702"/>
    </location>
</feature>
<evidence type="ECO:0000256" key="1">
    <source>
        <dbReference type="PROSITE-ProRule" id="PRU00023"/>
    </source>
</evidence>
<feature type="compositionally biased region" description="Basic and acidic residues" evidence="2">
    <location>
        <begin position="1"/>
        <end position="14"/>
    </location>
</feature>
<dbReference type="Pfam" id="PF13962">
    <property type="entry name" value="PGG"/>
    <property type="match status" value="1"/>
</dbReference>
<dbReference type="SMART" id="SM00248">
    <property type="entry name" value="ANK"/>
    <property type="match status" value="4"/>
</dbReference>
<evidence type="ECO:0000313" key="5">
    <source>
        <dbReference type="EMBL" id="CAH1433642.1"/>
    </source>
</evidence>
<feature type="transmembrane region" description="Helical" evidence="3">
    <location>
        <begin position="751"/>
        <end position="771"/>
    </location>
</feature>
<feature type="region of interest" description="Disordered" evidence="2">
    <location>
        <begin position="1"/>
        <end position="26"/>
    </location>
</feature>
<feature type="repeat" description="ANK" evidence="1">
    <location>
        <begin position="258"/>
        <end position="290"/>
    </location>
</feature>
<dbReference type="Pfam" id="PF12796">
    <property type="entry name" value="Ank_2"/>
    <property type="match status" value="1"/>
</dbReference>
<dbReference type="GO" id="GO:0016020">
    <property type="term" value="C:membrane"/>
    <property type="evidence" value="ECO:0007669"/>
    <property type="project" value="TreeGrafter"/>
</dbReference>
<dbReference type="EMBL" id="CAKMRJ010003334">
    <property type="protein sequence ID" value="CAH1433642.1"/>
    <property type="molecule type" value="Genomic_DNA"/>
</dbReference>
<dbReference type="PANTHER" id="PTHR24177:SF474">
    <property type="entry name" value="ANKYRIN REPEAT-CONTAINING DOMAIN, PGG DOMAIN, ANKYRIN REPEAT-CONTAINING DOMAIN SUPERFAMILY"/>
    <property type="match status" value="1"/>
</dbReference>
<dbReference type="InterPro" id="IPR002110">
    <property type="entry name" value="Ankyrin_rpt"/>
</dbReference>
<evidence type="ECO:0000256" key="2">
    <source>
        <dbReference type="SAM" id="MobiDB-lite"/>
    </source>
</evidence>
<feature type="transmembrane region" description="Helical" evidence="3">
    <location>
        <begin position="635"/>
        <end position="654"/>
    </location>
</feature>
<dbReference type="PANTHER" id="PTHR24177">
    <property type="entry name" value="CASKIN"/>
    <property type="match status" value="1"/>
</dbReference>
<gene>
    <name evidence="5" type="ORF">LVIROSA_LOCUS20226</name>
</gene>
<proteinExistence type="predicted"/>
<dbReference type="Proteomes" id="UP001157418">
    <property type="component" value="Unassembled WGS sequence"/>
</dbReference>
<keyword evidence="6" id="KW-1185">Reference proteome</keyword>
<reference evidence="5 6" key="1">
    <citation type="submission" date="2022-01" db="EMBL/GenBank/DDBJ databases">
        <authorList>
            <person name="Xiong W."/>
            <person name="Schranz E."/>
        </authorList>
    </citation>
    <scope>NUCLEOTIDE SEQUENCE [LARGE SCALE GENOMIC DNA]</scope>
</reference>
<keyword evidence="1" id="KW-0040">ANK repeat</keyword>
<accession>A0AAU9N4B3</accession>
<dbReference type="PROSITE" id="PS50088">
    <property type="entry name" value="ANK_REPEAT"/>
    <property type="match status" value="1"/>
</dbReference>
<feature type="transmembrane region" description="Helical" evidence="3">
    <location>
        <begin position="714"/>
        <end position="739"/>
    </location>
</feature>
<comment type="caution">
    <text evidence="5">The sequence shown here is derived from an EMBL/GenBank/DDBJ whole genome shotgun (WGS) entry which is preliminary data.</text>
</comment>
<feature type="compositionally biased region" description="Low complexity" evidence="2">
    <location>
        <begin position="17"/>
        <end position="26"/>
    </location>
</feature>
<dbReference type="AlphaFoldDB" id="A0AAU9N4B3"/>
<protein>
    <recommendedName>
        <fullName evidence="4">PGG domain-containing protein</fullName>
    </recommendedName>
</protein>
<dbReference type="InterPro" id="IPR036770">
    <property type="entry name" value="Ankyrin_rpt-contain_sf"/>
</dbReference>
<organism evidence="5 6">
    <name type="scientific">Lactuca virosa</name>
    <dbReference type="NCBI Taxonomy" id="75947"/>
    <lineage>
        <taxon>Eukaryota</taxon>
        <taxon>Viridiplantae</taxon>
        <taxon>Streptophyta</taxon>
        <taxon>Embryophyta</taxon>
        <taxon>Tracheophyta</taxon>
        <taxon>Spermatophyta</taxon>
        <taxon>Magnoliopsida</taxon>
        <taxon>eudicotyledons</taxon>
        <taxon>Gunneridae</taxon>
        <taxon>Pentapetalae</taxon>
        <taxon>asterids</taxon>
        <taxon>campanulids</taxon>
        <taxon>Asterales</taxon>
        <taxon>Asteraceae</taxon>
        <taxon>Cichorioideae</taxon>
        <taxon>Cichorieae</taxon>
        <taxon>Lactucinae</taxon>
        <taxon>Lactuca</taxon>
    </lineage>
</organism>
<dbReference type="PROSITE" id="PS50297">
    <property type="entry name" value="ANK_REP_REGION"/>
    <property type="match status" value="1"/>
</dbReference>
<dbReference type="Gene3D" id="1.25.40.20">
    <property type="entry name" value="Ankyrin repeat-containing domain"/>
    <property type="match status" value="1"/>
</dbReference>
<keyword evidence="3" id="KW-0472">Membrane</keyword>
<dbReference type="InterPro" id="IPR026961">
    <property type="entry name" value="PGG_dom"/>
</dbReference>
<feature type="domain" description="PGG" evidence="4">
    <location>
        <begin position="625"/>
        <end position="739"/>
    </location>
</feature>
<sequence>MEGALMERKKEDSKMASSSSSSNESNPYVMVEVGEEYPYPSHVCAPNLVTLKLSCRDEYSMWKTQMLCLLGSYGMCGFIDGTFLRPQTSVWGKEKVSDHHTPWGKSDALVKIWILGSLSKETLGYVLNRLTEKLHLQRNAADFSAKDVWDELQTIYGPAALLQLQTKYGPAHVLPQEQVEDKKRAELHQIVYQATVAGNWNLVHMILKTGQITVVDKITNNENTVLHVAVGTTKKSELLEKLLKLIPENTPIDVRNSDGSTLLHVAAIVGNTEAVNVLVEKNRDLLLAKDNEGHTPLAVALSNMHTETSNQLLLHINADKEKFSSTIGDALFSGTSGDHLLVTAISSKDFRLARKMMRKYKALHGDAVMVALAQNFPCELSILEEYIGTYIILFKVTRFLEASFNYMVFRCVPLCGSWVGKIIRIFHTGTLWIVLHFPPIFKILERPFIKKRVQIHQDAYRLLIDACSKIKLCKDSRCYHHYYTNPIFEATRLDACVVVSSIISEFPNAVWSANENGHNFIQYAVINRSEKVYNLLYQMSEHKNIYRTIKDSFGNNLLHLAGRLAPANKLNLISGAALQIQRELQWFKEVERFVCPLNVVQKNSFHETPQMVFTREHKELVIEGEKWMKATAESYTITAALITTIMFAAAITVPGGNNQEKGIPIFSHAKAFTIFAISDAISLFASVTSLLMFLSILTARFAEQDFLFKLPSKLIIGLAMLFISTTSMVVAFGATLYLVFGHDNSRILTPIAVFTCLPITAFVTLQFRLVIDLISTTYGLSIFGKKRNDKIDVKSGRNKFISLLQEGPITDGHFHRYGLHQRLSHGPKSVGKRPGSYCVDEWKNSGKN</sequence>
<name>A0AAU9N4B3_9ASTR</name>
<evidence type="ECO:0000256" key="3">
    <source>
        <dbReference type="SAM" id="Phobius"/>
    </source>
</evidence>